<gene>
    <name evidence="1" type="ORF">DPMN_075193</name>
    <name evidence="2" type="ORF">DPMN_075194</name>
</gene>
<evidence type="ECO:0000313" key="2">
    <source>
        <dbReference type="EMBL" id="KAH3700223.1"/>
    </source>
</evidence>
<protein>
    <submittedName>
        <fullName evidence="1">Uncharacterized protein</fullName>
    </submittedName>
</protein>
<reference evidence="1" key="2">
    <citation type="submission" date="2020-11" db="EMBL/GenBank/DDBJ databases">
        <authorList>
            <person name="McCartney M.A."/>
            <person name="Auch B."/>
            <person name="Kono T."/>
            <person name="Mallez S."/>
            <person name="Becker A."/>
            <person name="Gohl D.M."/>
            <person name="Silverstein K.A.T."/>
            <person name="Koren S."/>
            <person name="Bechman K.B."/>
            <person name="Herman A."/>
            <person name="Abrahante J.E."/>
            <person name="Garbe J."/>
        </authorList>
    </citation>
    <scope>NUCLEOTIDE SEQUENCE</scope>
    <source>
        <strain evidence="1">Duluth1</strain>
        <tissue evidence="1">Whole animal</tissue>
    </source>
</reference>
<dbReference type="Proteomes" id="UP000828390">
    <property type="component" value="Unassembled WGS sequence"/>
</dbReference>
<organism evidence="1 3">
    <name type="scientific">Dreissena polymorpha</name>
    <name type="common">Zebra mussel</name>
    <name type="synonym">Mytilus polymorpha</name>
    <dbReference type="NCBI Taxonomy" id="45954"/>
    <lineage>
        <taxon>Eukaryota</taxon>
        <taxon>Metazoa</taxon>
        <taxon>Spiralia</taxon>
        <taxon>Lophotrochozoa</taxon>
        <taxon>Mollusca</taxon>
        <taxon>Bivalvia</taxon>
        <taxon>Autobranchia</taxon>
        <taxon>Heteroconchia</taxon>
        <taxon>Euheterodonta</taxon>
        <taxon>Imparidentia</taxon>
        <taxon>Neoheterodontei</taxon>
        <taxon>Myida</taxon>
        <taxon>Dreissenoidea</taxon>
        <taxon>Dreissenidae</taxon>
        <taxon>Dreissena</taxon>
    </lineage>
</organism>
<sequence length="62" mass="7169">MVICDMATKVQTWSSVIWQPRSRQCHLLCGNHGPDMVTCDMATMVQTWSSVIWQPWSRHGHL</sequence>
<keyword evidence="3" id="KW-1185">Reference proteome</keyword>
<evidence type="ECO:0000313" key="3">
    <source>
        <dbReference type="Proteomes" id="UP000828390"/>
    </source>
</evidence>
<name>A0A9D3YGC7_DREPO</name>
<dbReference type="EMBL" id="JAIWYP010000015">
    <property type="protein sequence ID" value="KAH3700222.1"/>
    <property type="molecule type" value="Genomic_DNA"/>
</dbReference>
<comment type="caution">
    <text evidence="1">The sequence shown here is derived from an EMBL/GenBank/DDBJ whole genome shotgun (WGS) entry which is preliminary data.</text>
</comment>
<evidence type="ECO:0000313" key="1">
    <source>
        <dbReference type="EMBL" id="KAH3700222.1"/>
    </source>
</evidence>
<dbReference type="EMBL" id="JAIWYP010000015">
    <property type="protein sequence ID" value="KAH3700223.1"/>
    <property type="molecule type" value="Genomic_DNA"/>
</dbReference>
<reference evidence="1" key="1">
    <citation type="journal article" date="2019" name="bioRxiv">
        <title>The Genome of the Zebra Mussel, Dreissena polymorpha: A Resource for Invasive Species Research.</title>
        <authorList>
            <person name="McCartney M.A."/>
            <person name="Auch B."/>
            <person name="Kono T."/>
            <person name="Mallez S."/>
            <person name="Zhang Y."/>
            <person name="Obille A."/>
            <person name="Becker A."/>
            <person name="Abrahante J.E."/>
            <person name="Garbe J."/>
            <person name="Badalamenti J.P."/>
            <person name="Herman A."/>
            <person name="Mangelson H."/>
            <person name="Liachko I."/>
            <person name="Sullivan S."/>
            <person name="Sone E.D."/>
            <person name="Koren S."/>
            <person name="Silverstein K.A.T."/>
            <person name="Beckman K.B."/>
            <person name="Gohl D.M."/>
        </authorList>
    </citation>
    <scope>NUCLEOTIDE SEQUENCE</scope>
    <source>
        <strain evidence="1">Duluth1</strain>
        <tissue evidence="1">Whole animal</tissue>
    </source>
</reference>
<accession>A0A9D3YGC7</accession>
<proteinExistence type="predicted"/>
<dbReference type="AlphaFoldDB" id="A0A9D3YGC7"/>